<gene>
    <name evidence="2" type="ORF">FB45DRAFT_1037159</name>
</gene>
<reference evidence="2" key="1">
    <citation type="submission" date="2023-03" db="EMBL/GenBank/DDBJ databases">
        <title>Massive genome expansion in bonnet fungi (Mycena s.s.) driven by repeated elements and novel gene families across ecological guilds.</title>
        <authorList>
            <consortium name="Lawrence Berkeley National Laboratory"/>
            <person name="Harder C.B."/>
            <person name="Miyauchi S."/>
            <person name="Viragh M."/>
            <person name="Kuo A."/>
            <person name="Thoen E."/>
            <person name="Andreopoulos B."/>
            <person name="Lu D."/>
            <person name="Skrede I."/>
            <person name="Drula E."/>
            <person name="Henrissat B."/>
            <person name="Morin E."/>
            <person name="Kohler A."/>
            <person name="Barry K."/>
            <person name="LaButti K."/>
            <person name="Morin E."/>
            <person name="Salamov A."/>
            <person name="Lipzen A."/>
            <person name="Mereny Z."/>
            <person name="Hegedus B."/>
            <person name="Baldrian P."/>
            <person name="Stursova M."/>
            <person name="Weitz H."/>
            <person name="Taylor A."/>
            <person name="Grigoriev I.V."/>
            <person name="Nagy L.G."/>
            <person name="Martin F."/>
            <person name="Kauserud H."/>
        </authorList>
    </citation>
    <scope>NUCLEOTIDE SEQUENCE</scope>
    <source>
        <strain evidence="2">9284</strain>
    </source>
</reference>
<dbReference type="Proteomes" id="UP001221142">
    <property type="component" value="Unassembled WGS sequence"/>
</dbReference>
<evidence type="ECO:0000313" key="3">
    <source>
        <dbReference type="Proteomes" id="UP001221142"/>
    </source>
</evidence>
<protein>
    <submittedName>
        <fullName evidence="2">Uncharacterized protein</fullName>
    </submittedName>
</protein>
<organism evidence="2 3">
    <name type="scientific">Roridomyces roridus</name>
    <dbReference type="NCBI Taxonomy" id="1738132"/>
    <lineage>
        <taxon>Eukaryota</taxon>
        <taxon>Fungi</taxon>
        <taxon>Dikarya</taxon>
        <taxon>Basidiomycota</taxon>
        <taxon>Agaricomycotina</taxon>
        <taxon>Agaricomycetes</taxon>
        <taxon>Agaricomycetidae</taxon>
        <taxon>Agaricales</taxon>
        <taxon>Marasmiineae</taxon>
        <taxon>Mycenaceae</taxon>
        <taxon>Roridomyces</taxon>
    </lineage>
</organism>
<dbReference type="EMBL" id="JARKIF010000031">
    <property type="protein sequence ID" value="KAJ7612238.1"/>
    <property type="molecule type" value="Genomic_DNA"/>
</dbReference>
<comment type="caution">
    <text evidence="2">The sequence shown here is derived from an EMBL/GenBank/DDBJ whole genome shotgun (WGS) entry which is preliminary data.</text>
</comment>
<name>A0AAD7FAJ3_9AGAR</name>
<feature type="region of interest" description="Disordered" evidence="1">
    <location>
        <begin position="60"/>
        <end position="79"/>
    </location>
</feature>
<proteinExistence type="predicted"/>
<evidence type="ECO:0000313" key="2">
    <source>
        <dbReference type="EMBL" id="KAJ7612238.1"/>
    </source>
</evidence>
<evidence type="ECO:0000256" key="1">
    <source>
        <dbReference type="SAM" id="MobiDB-lite"/>
    </source>
</evidence>
<keyword evidence="3" id="KW-1185">Reference proteome</keyword>
<accession>A0AAD7FAJ3</accession>
<dbReference type="AlphaFoldDB" id="A0AAD7FAJ3"/>
<sequence length="232" mass="25686">MPFILGTLRPSSVCGLVPSQTDNLYDRHNAPDGILSFGEHGLVSRHDILQWLSLLTERGVHPQPGQSMPPSASKSSRAFSRRIRPSISSYRLQAHDTTARQSVISNGQAPYCYPIAFASLLPECHRIPERLHTVILRVFPHIWTIGDGGAGDKPKTPRWSMDDLPPLGHIPYPSESVSSYSPPVPPPTPTRAHSVLVQARRHPAAFANPPNRRMISDIGKMWPVPRLLSRKA</sequence>